<evidence type="ECO:0000313" key="4">
    <source>
        <dbReference type="Proteomes" id="UP000786693"/>
    </source>
</evidence>
<name>A0ABQ4NKI1_9RHOB</name>
<evidence type="ECO:0000256" key="1">
    <source>
        <dbReference type="PROSITE-ProRule" id="PRU00169"/>
    </source>
</evidence>
<dbReference type="InterPro" id="IPR011006">
    <property type="entry name" value="CheY-like_superfamily"/>
</dbReference>
<sequence>MLSDLNILIVEDEALVAMDLSMIVEEMGAAVAGKCSTVEEAMTLIDKGIDAAILDVELDDDLVFPVADRLIKAGTSVVFHTGRCGPETIKARYGDDIPVLVKPTYDHMIVTALQAVKRRKLH</sequence>
<evidence type="ECO:0000313" key="3">
    <source>
        <dbReference type="EMBL" id="GIT94927.1"/>
    </source>
</evidence>
<protein>
    <recommendedName>
        <fullName evidence="2">Response regulatory domain-containing protein</fullName>
    </recommendedName>
</protein>
<dbReference type="Proteomes" id="UP000786693">
    <property type="component" value="Unassembled WGS sequence"/>
</dbReference>
<feature type="modified residue" description="4-aspartylphosphate" evidence="1">
    <location>
        <position position="55"/>
    </location>
</feature>
<gene>
    <name evidence="3" type="ORF">JANAI62_15500</name>
</gene>
<reference evidence="3 4" key="1">
    <citation type="submission" date="2021-05" db="EMBL/GenBank/DDBJ databases">
        <title>Bacteria Genome sequencing.</title>
        <authorList>
            <person name="Takabe Y."/>
            <person name="Nakajima Y."/>
            <person name="Suzuki S."/>
            <person name="Shiozaki T."/>
        </authorList>
    </citation>
    <scope>NUCLEOTIDE SEQUENCE [LARGE SCALE GENOMIC DNA]</scope>
    <source>
        <strain evidence="3 4">AI_62</strain>
    </source>
</reference>
<dbReference type="Gene3D" id="3.40.50.2300">
    <property type="match status" value="1"/>
</dbReference>
<keyword evidence="4" id="KW-1185">Reference proteome</keyword>
<feature type="domain" description="Response regulatory" evidence="2">
    <location>
        <begin position="6"/>
        <end position="117"/>
    </location>
</feature>
<dbReference type="InterPro" id="IPR001789">
    <property type="entry name" value="Sig_transdc_resp-reg_receiver"/>
</dbReference>
<dbReference type="SUPFAM" id="SSF52172">
    <property type="entry name" value="CheY-like"/>
    <property type="match status" value="1"/>
</dbReference>
<keyword evidence="1" id="KW-0597">Phosphoprotein</keyword>
<dbReference type="EMBL" id="BPFH01000002">
    <property type="protein sequence ID" value="GIT94927.1"/>
    <property type="molecule type" value="Genomic_DNA"/>
</dbReference>
<dbReference type="RefSeq" id="WP_220748418.1">
    <property type="nucleotide sequence ID" value="NZ_BPFH01000002.1"/>
</dbReference>
<organism evidence="3 4">
    <name type="scientific">Jannaschia pagri</name>
    <dbReference type="NCBI Taxonomy" id="2829797"/>
    <lineage>
        <taxon>Bacteria</taxon>
        <taxon>Pseudomonadati</taxon>
        <taxon>Pseudomonadota</taxon>
        <taxon>Alphaproteobacteria</taxon>
        <taxon>Rhodobacterales</taxon>
        <taxon>Roseobacteraceae</taxon>
        <taxon>Jannaschia</taxon>
    </lineage>
</organism>
<evidence type="ECO:0000259" key="2">
    <source>
        <dbReference type="PROSITE" id="PS50110"/>
    </source>
</evidence>
<comment type="caution">
    <text evidence="3">The sequence shown here is derived from an EMBL/GenBank/DDBJ whole genome shotgun (WGS) entry which is preliminary data.</text>
</comment>
<dbReference type="PROSITE" id="PS50110">
    <property type="entry name" value="RESPONSE_REGULATORY"/>
    <property type="match status" value="1"/>
</dbReference>
<accession>A0ABQ4NKI1</accession>
<proteinExistence type="predicted"/>